<name>A0A6C2UQ71_9BACT</name>
<sequence length="532" mass="57021">MRRCIVPMLAVWLAGISFSSYAAVGANWVVDPGFEALASVTEPNTSTAPWGAVESGDWAVQREQTIVHGGTNAVSYMNYGNTYTVYQDLPAGLTVDSSAIYECRFWMRLDEKSNNVVYTNESVVQVMISTTTNGIHGSTYKWKASEYNVIPSVPYEWQEMVVRFSGSDLADVEDEYIRLQVKTSNAKCEYRVFIDDVQFGVYAPNAPDSTVLAAFYGCSGGTNDYAQAGVEAAVSLDKAYLLKATAGSIDETFGSASTGASIEYGAYEVRIGTDPTNDPSQQVGFKIVNQTGGPLQLDSISFDYARYWAASPQDVELLYTWGALGGITNNTVIHSVSGLTHLGSNKGDFDDFDWSLDGLTDRVLSDGETAAFALKASNAGDAWNGGAFDNIAILGAAYEGAGYDAWAVDYNLIGGALDDDDGDGIDNLTEYAQNGVPDDPSKTGTSPALGAMASDGGTQWIEFVYLKRVSADNGLTYSLVQRQGLVQGGWMNNGDIVEAGESVAVGNFKTVTNQVPTNGKSQEFVKLLIESD</sequence>
<organism evidence="2 3">
    <name type="scientific">Pontiella sulfatireligans</name>
    <dbReference type="NCBI Taxonomy" id="2750658"/>
    <lineage>
        <taxon>Bacteria</taxon>
        <taxon>Pseudomonadati</taxon>
        <taxon>Kiritimatiellota</taxon>
        <taxon>Kiritimatiellia</taxon>
        <taxon>Kiritimatiellales</taxon>
        <taxon>Pontiellaceae</taxon>
        <taxon>Pontiella</taxon>
    </lineage>
</organism>
<dbReference type="RefSeq" id="WP_136063494.1">
    <property type="nucleotide sequence ID" value="NZ_CAAHFH010000002.1"/>
</dbReference>
<evidence type="ECO:0000313" key="3">
    <source>
        <dbReference type="Proteomes" id="UP000346198"/>
    </source>
</evidence>
<proteinExistence type="predicted"/>
<dbReference type="EMBL" id="CAAHFH010000002">
    <property type="protein sequence ID" value="VGO22083.1"/>
    <property type="molecule type" value="Genomic_DNA"/>
</dbReference>
<gene>
    <name evidence="2" type="ORF">SCARR_04164</name>
</gene>
<feature type="chain" id="PRO_5025574879" description="CBM-cenC domain-containing protein" evidence="1">
    <location>
        <begin position="23"/>
        <end position="532"/>
    </location>
</feature>
<dbReference type="AlphaFoldDB" id="A0A6C2UQ71"/>
<evidence type="ECO:0000313" key="2">
    <source>
        <dbReference type="EMBL" id="VGO22083.1"/>
    </source>
</evidence>
<dbReference type="Proteomes" id="UP000346198">
    <property type="component" value="Unassembled WGS sequence"/>
</dbReference>
<evidence type="ECO:0008006" key="4">
    <source>
        <dbReference type="Google" id="ProtNLM"/>
    </source>
</evidence>
<protein>
    <recommendedName>
        <fullName evidence="4">CBM-cenC domain-containing protein</fullName>
    </recommendedName>
</protein>
<feature type="signal peptide" evidence="1">
    <location>
        <begin position="1"/>
        <end position="22"/>
    </location>
</feature>
<keyword evidence="1" id="KW-0732">Signal</keyword>
<evidence type="ECO:0000256" key="1">
    <source>
        <dbReference type="SAM" id="SignalP"/>
    </source>
</evidence>
<reference evidence="2 3" key="1">
    <citation type="submission" date="2019-04" db="EMBL/GenBank/DDBJ databases">
        <authorList>
            <person name="Van Vliet M D."/>
        </authorList>
    </citation>
    <scope>NUCLEOTIDE SEQUENCE [LARGE SCALE GENOMIC DNA]</scope>
    <source>
        <strain evidence="2 3">F21</strain>
    </source>
</reference>
<accession>A0A6C2UQ71</accession>
<keyword evidence="3" id="KW-1185">Reference proteome</keyword>